<keyword evidence="1 3" id="KW-0732">Signal</keyword>
<dbReference type="Proteomes" id="UP000019384">
    <property type="component" value="Unassembled WGS sequence"/>
</dbReference>
<sequence>MKCLRIAPVIAFASRALAASSYGPGFYWNSSSTSCVIDSTTTHTSTSTLYYTYDDVYADPTYTDSVGIDATTTEYVTLTETLSSCGYSNGTSSCSTWTTKELEYSYETTVSGHVTLITSVVPFPTSTADPTTTVTNGQTVYLTLTDCDDPDSCSTWTTSEVVSVYTTSKNGHLTTITSDVPLSTATATDHHVKDTTSSDVTLDVYVTETLTTSSCDLFNSTGTISSIDDPVAVTSTVDPTSFVTVTLTKCGAKGKCTTWTTEKAVSASTITGAASEVVYTSVVPNPSKSADSSIGDSTVTVTETEVYGPSLTTLTIRSCSDNKCHLETSTRSLTTATTTSDGTVTVYTTYCPYSASTVPVVSPATVSQIIEGTPSVTSKVFTSIISDVPVVLTTYSTVSSSISTVFTSAHNSTTVPALQTAENAAGALRLTSGVFGLIFGLVLVI</sequence>
<organism evidence="4 5">
    <name type="scientific">Kuraishia capsulata CBS 1993</name>
    <dbReference type="NCBI Taxonomy" id="1382522"/>
    <lineage>
        <taxon>Eukaryota</taxon>
        <taxon>Fungi</taxon>
        <taxon>Dikarya</taxon>
        <taxon>Ascomycota</taxon>
        <taxon>Saccharomycotina</taxon>
        <taxon>Pichiomycetes</taxon>
        <taxon>Pichiales</taxon>
        <taxon>Pichiaceae</taxon>
        <taxon>Kuraishia</taxon>
    </lineage>
</organism>
<dbReference type="OrthoDB" id="3997763at2759"/>
<evidence type="ECO:0000313" key="5">
    <source>
        <dbReference type="Proteomes" id="UP000019384"/>
    </source>
</evidence>
<evidence type="ECO:0000313" key="4">
    <source>
        <dbReference type="EMBL" id="CDK24752.1"/>
    </source>
</evidence>
<protein>
    <submittedName>
        <fullName evidence="4">Uncharacterized protein</fullName>
    </submittedName>
</protein>
<dbReference type="RefSeq" id="XP_022456767.1">
    <property type="nucleotide sequence ID" value="XM_022605283.1"/>
</dbReference>
<name>W6MJR1_9ASCO</name>
<dbReference type="GeneID" id="34518155"/>
<reference evidence="4" key="1">
    <citation type="submission" date="2013-12" db="EMBL/GenBank/DDBJ databases">
        <authorList>
            <person name="Genoscope - CEA"/>
        </authorList>
    </citation>
    <scope>NUCLEOTIDE SEQUENCE</scope>
    <source>
        <strain evidence="4">CBS 1993</strain>
    </source>
</reference>
<keyword evidence="5" id="KW-1185">Reference proteome</keyword>
<dbReference type="PROSITE" id="PS51257">
    <property type="entry name" value="PROKAR_LIPOPROTEIN"/>
    <property type="match status" value="1"/>
</dbReference>
<gene>
    <name evidence="4" type="ORF">KUCA_T00000718001</name>
</gene>
<evidence type="ECO:0000256" key="3">
    <source>
        <dbReference type="SAM" id="SignalP"/>
    </source>
</evidence>
<proteinExistence type="predicted"/>
<dbReference type="AlphaFoldDB" id="W6MJR1"/>
<keyword evidence="2" id="KW-0325">Glycoprotein</keyword>
<feature type="chain" id="PRO_5004878426" evidence="3">
    <location>
        <begin position="19"/>
        <end position="445"/>
    </location>
</feature>
<reference evidence="4" key="2">
    <citation type="submission" date="2014-02" db="EMBL/GenBank/DDBJ databases">
        <title>Complete DNA sequence of /Kuraishia capsulata/ illustrates novel genomic features among budding yeasts (/Saccharomycotina/).</title>
        <authorList>
            <person name="Morales L."/>
            <person name="Noel B."/>
            <person name="Porcel B."/>
            <person name="Marcet-Houben M."/>
            <person name="Hullo M-F."/>
            <person name="Sacerdot C."/>
            <person name="Tekaia F."/>
            <person name="Leh-Louis V."/>
            <person name="Despons L."/>
            <person name="Khanna V."/>
            <person name="Aury J-M."/>
            <person name="Barbe V."/>
            <person name="Couloux A."/>
            <person name="Labadie K."/>
            <person name="Pelletier E."/>
            <person name="Souciet J-L."/>
            <person name="Boekhout T."/>
            <person name="Gabaldon T."/>
            <person name="Wincker P."/>
            <person name="Dujon B."/>
        </authorList>
    </citation>
    <scope>NUCLEOTIDE SEQUENCE</scope>
    <source>
        <strain evidence="4">CBS 1993</strain>
    </source>
</reference>
<dbReference type="InterPro" id="IPR025928">
    <property type="entry name" value="Flocculin_t3_rpt"/>
</dbReference>
<feature type="signal peptide" evidence="3">
    <location>
        <begin position="1"/>
        <end position="18"/>
    </location>
</feature>
<accession>W6MJR1</accession>
<dbReference type="HOGENOM" id="CLU_615490_0_0_1"/>
<evidence type="ECO:0000256" key="2">
    <source>
        <dbReference type="ARBA" id="ARBA00023180"/>
    </source>
</evidence>
<evidence type="ECO:0000256" key="1">
    <source>
        <dbReference type="ARBA" id="ARBA00022729"/>
    </source>
</evidence>
<dbReference type="EMBL" id="HG793125">
    <property type="protein sequence ID" value="CDK24752.1"/>
    <property type="molecule type" value="Genomic_DNA"/>
</dbReference>
<dbReference type="Pfam" id="PF13928">
    <property type="entry name" value="Flocculin_t3"/>
    <property type="match status" value="1"/>
</dbReference>